<organism evidence="5 7">
    <name type="scientific">Adineta steineri</name>
    <dbReference type="NCBI Taxonomy" id="433720"/>
    <lineage>
        <taxon>Eukaryota</taxon>
        <taxon>Metazoa</taxon>
        <taxon>Spiralia</taxon>
        <taxon>Gnathifera</taxon>
        <taxon>Rotifera</taxon>
        <taxon>Eurotatoria</taxon>
        <taxon>Bdelloidea</taxon>
        <taxon>Adinetida</taxon>
        <taxon>Adinetidae</taxon>
        <taxon>Adineta</taxon>
    </lineage>
</organism>
<evidence type="ECO:0000256" key="2">
    <source>
        <dbReference type="SAM" id="SignalP"/>
    </source>
</evidence>
<dbReference type="SUPFAM" id="SSF54001">
    <property type="entry name" value="Cysteine proteinases"/>
    <property type="match status" value="1"/>
</dbReference>
<dbReference type="Pfam" id="PF00112">
    <property type="entry name" value="Peptidase_C1"/>
    <property type="match status" value="1"/>
</dbReference>
<name>A0A813VKY8_9BILA</name>
<accession>A0A813VKY8</accession>
<dbReference type="InterPro" id="IPR039417">
    <property type="entry name" value="Peptidase_C1A_papain-like"/>
</dbReference>
<proteinExistence type="inferred from homology"/>
<dbReference type="InterPro" id="IPR038765">
    <property type="entry name" value="Papain-like_cys_pep_sf"/>
</dbReference>
<evidence type="ECO:0000256" key="1">
    <source>
        <dbReference type="ARBA" id="ARBA00008455"/>
    </source>
</evidence>
<keyword evidence="2" id="KW-0732">Signal</keyword>
<dbReference type="InterPro" id="IPR013201">
    <property type="entry name" value="Prot_inhib_I29"/>
</dbReference>
<dbReference type="Proteomes" id="UP000663844">
    <property type="component" value="Unassembled WGS sequence"/>
</dbReference>
<comment type="caution">
    <text evidence="5">The sequence shown here is derived from an EMBL/GenBank/DDBJ whole genome shotgun (WGS) entry which is preliminary data.</text>
</comment>
<evidence type="ECO:0000259" key="3">
    <source>
        <dbReference type="SMART" id="SM00645"/>
    </source>
</evidence>
<dbReference type="EMBL" id="CAJOAZ010001451">
    <property type="protein sequence ID" value="CAF3816670.1"/>
    <property type="molecule type" value="Genomic_DNA"/>
</dbReference>
<gene>
    <name evidence="5" type="ORF">JYZ213_LOCUS7258</name>
    <name evidence="6" type="ORF">OXD698_LOCUS19176</name>
</gene>
<evidence type="ECO:0000313" key="5">
    <source>
        <dbReference type="EMBL" id="CAF0839073.1"/>
    </source>
</evidence>
<dbReference type="AlphaFoldDB" id="A0A813VKY8"/>
<dbReference type="GO" id="GO:0008234">
    <property type="term" value="F:cysteine-type peptidase activity"/>
    <property type="evidence" value="ECO:0007669"/>
    <property type="project" value="InterPro"/>
</dbReference>
<sequence length="339" mass="38402">MFQFIICFILFVTITCNSLDDWHKFKHDYNKQYKTVEEEAERKQIFLQNMENMKEYQRTHPDATFTMKMNHLADRRSNELVTGSKFFSNIHSEKNQFKSIQIKSNVPPSFDWRDKGVITGVYDQGQMGTDSAVVAVEVIESYHAIRTKNLVKGSIKQVANCCPEDTNIFDCILTKLGGGICGATVYNSSSTVCDPDACSPVADFNKVNRFEPANEDTMLTIIQKSPLYIGVDASQTGFLMYIQGVYSDTGCSSTTIDHTMQLIGYGVDSDIPYWLCKNSWGTNWGDRGYIRIKRGVNMCGIANIVEQVEYVTDNAVRQFTFNGLSLAFFCFVLHLFSNL</sequence>
<reference evidence="5" key="1">
    <citation type="submission" date="2021-02" db="EMBL/GenBank/DDBJ databases">
        <authorList>
            <person name="Nowell W R."/>
        </authorList>
    </citation>
    <scope>NUCLEOTIDE SEQUENCE</scope>
</reference>
<protein>
    <submittedName>
        <fullName evidence="5">Uncharacterized protein</fullName>
    </submittedName>
</protein>
<evidence type="ECO:0000259" key="4">
    <source>
        <dbReference type="SMART" id="SM00848"/>
    </source>
</evidence>
<dbReference type="PROSITE" id="PS00640">
    <property type="entry name" value="THIOL_PROTEASE_ASN"/>
    <property type="match status" value="1"/>
</dbReference>
<dbReference type="Gene3D" id="3.90.70.10">
    <property type="entry name" value="Cysteine proteinases"/>
    <property type="match status" value="1"/>
</dbReference>
<evidence type="ECO:0000313" key="6">
    <source>
        <dbReference type="EMBL" id="CAF3816670.1"/>
    </source>
</evidence>
<dbReference type="PANTHER" id="PTHR12411">
    <property type="entry name" value="CYSTEINE PROTEASE FAMILY C1-RELATED"/>
    <property type="match status" value="1"/>
</dbReference>
<dbReference type="EMBL" id="CAJNOG010000047">
    <property type="protein sequence ID" value="CAF0839073.1"/>
    <property type="molecule type" value="Genomic_DNA"/>
</dbReference>
<dbReference type="Proteomes" id="UP000663845">
    <property type="component" value="Unassembled WGS sequence"/>
</dbReference>
<dbReference type="SMART" id="SM00848">
    <property type="entry name" value="Inhibitor_I29"/>
    <property type="match status" value="1"/>
</dbReference>
<dbReference type="InterPro" id="IPR025661">
    <property type="entry name" value="Pept_asp_AS"/>
</dbReference>
<dbReference type="GO" id="GO:0006508">
    <property type="term" value="P:proteolysis"/>
    <property type="evidence" value="ECO:0007669"/>
    <property type="project" value="InterPro"/>
</dbReference>
<dbReference type="CDD" id="cd02248">
    <property type="entry name" value="Peptidase_C1A"/>
    <property type="match status" value="1"/>
</dbReference>
<feature type="signal peptide" evidence="2">
    <location>
        <begin position="1"/>
        <end position="18"/>
    </location>
</feature>
<feature type="chain" id="PRO_5036223315" evidence="2">
    <location>
        <begin position="19"/>
        <end position="339"/>
    </location>
</feature>
<comment type="similarity">
    <text evidence="1">Belongs to the peptidase C1 family.</text>
</comment>
<dbReference type="SMART" id="SM00645">
    <property type="entry name" value="Pept_C1"/>
    <property type="match status" value="1"/>
</dbReference>
<dbReference type="InterPro" id="IPR000668">
    <property type="entry name" value="Peptidase_C1A_C"/>
</dbReference>
<dbReference type="Pfam" id="PF08246">
    <property type="entry name" value="Inhibitor_I29"/>
    <property type="match status" value="1"/>
</dbReference>
<evidence type="ECO:0000313" key="7">
    <source>
        <dbReference type="Proteomes" id="UP000663845"/>
    </source>
</evidence>
<dbReference type="InterPro" id="IPR013128">
    <property type="entry name" value="Peptidase_C1A"/>
</dbReference>
<feature type="domain" description="Cathepsin propeptide inhibitor" evidence="4">
    <location>
        <begin position="22"/>
        <end position="80"/>
    </location>
</feature>
<feature type="domain" description="Peptidase C1A papain C-terminal" evidence="3">
    <location>
        <begin position="106"/>
        <end position="309"/>
    </location>
</feature>